<protein>
    <submittedName>
        <fullName evidence="1">DNA topoisomerase (ATP-hydrolyzing)</fullName>
    </submittedName>
</protein>
<reference evidence="1" key="1">
    <citation type="submission" date="2016-06" db="UniProtKB">
        <authorList>
            <consortium name="WormBaseParasite"/>
        </authorList>
    </citation>
    <scope>IDENTIFICATION</scope>
</reference>
<sequence>LWKTIEDRSACKCNRFHIGCVKYTSEYGTSAYSFTERHRQVLNELKSRFHNLRPHCFPRPKNGCKCAENGNEVAYSTDDECRIIKDHQRGKEIEEKAREGHKQVINELNSRFRDYREECFPRPKSGCRCTEHGKQVTYGTDAECRKKKKYHRHN</sequence>
<accession>A0A183IMP9</accession>
<dbReference type="AlphaFoldDB" id="A0A183IMP9"/>
<organism evidence="1">
    <name type="scientific">Soboliphyme baturini</name>
    <dbReference type="NCBI Taxonomy" id="241478"/>
    <lineage>
        <taxon>Eukaryota</taxon>
        <taxon>Metazoa</taxon>
        <taxon>Ecdysozoa</taxon>
        <taxon>Nematoda</taxon>
        <taxon>Enoplea</taxon>
        <taxon>Dorylaimia</taxon>
        <taxon>Dioctophymatida</taxon>
        <taxon>Dioctophymatoidea</taxon>
        <taxon>Soboliphymatidae</taxon>
        <taxon>Soboliphyme</taxon>
    </lineage>
</organism>
<evidence type="ECO:0000313" key="1">
    <source>
        <dbReference type="WBParaSite" id="SBAD_0000509501-mRNA-1"/>
    </source>
</evidence>
<dbReference type="WBParaSite" id="SBAD_0000509501-mRNA-1">
    <property type="protein sequence ID" value="SBAD_0000509501-mRNA-1"/>
    <property type="gene ID" value="SBAD_0000509501"/>
</dbReference>
<proteinExistence type="predicted"/>
<name>A0A183IMP9_9BILA</name>